<dbReference type="Pfam" id="PF12833">
    <property type="entry name" value="HTH_18"/>
    <property type="match status" value="1"/>
</dbReference>
<organism evidence="7 8">
    <name type="scientific">Cohnella soli</name>
    <dbReference type="NCBI Taxonomy" id="425005"/>
    <lineage>
        <taxon>Bacteria</taxon>
        <taxon>Bacillati</taxon>
        <taxon>Bacillota</taxon>
        <taxon>Bacilli</taxon>
        <taxon>Bacillales</taxon>
        <taxon>Paenibacillaceae</taxon>
        <taxon>Cohnella</taxon>
    </lineage>
</organism>
<reference evidence="8" key="1">
    <citation type="journal article" date="2019" name="Int. J. Syst. Evol. Microbiol.">
        <title>The Global Catalogue of Microorganisms (GCM) 10K type strain sequencing project: providing services to taxonomists for standard genome sequencing and annotation.</title>
        <authorList>
            <consortium name="The Broad Institute Genomics Platform"/>
            <consortium name="The Broad Institute Genome Sequencing Center for Infectious Disease"/>
            <person name="Wu L."/>
            <person name="Ma J."/>
        </authorList>
    </citation>
    <scope>NUCLEOTIDE SEQUENCE [LARGE SCALE GENOMIC DNA]</scope>
    <source>
        <strain evidence="8">CGMCC 1.18575</strain>
    </source>
</reference>
<dbReference type="PROSITE" id="PS50110">
    <property type="entry name" value="RESPONSE_REGULATORY"/>
    <property type="match status" value="1"/>
</dbReference>
<accession>A0ABW0HWP7</accession>
<dbReference type="CDD" id="cd17536">
    <property type="entry name" value="REC_YesN-like"/>
    <property type="match status" value="1"/>
</dbReference>
<evidence type="ECO:0000259" key="6">
    <source>
        <dbReference type="PROSITE" id="PS50110"/>
    </source>
</evidence>
<dbReference type="SUPFAM" id="SSF46689">
    <property type="entry name" value="Homeodomain-like"/>
    <property type="match status" value="2"/>
</dbReference>
<gene>
    <name evidence="7" type="ORF">ACFPOF_17965</name>
</gene>
<evidence type="ECO:0000259" key="5">
    <source>
        <dbReference type="PROSITE" id="PS01124"/>
    </source>
</evidence>
<dbReference type="InterPro" id="IPR001789">
    <property type="entry name" value="Sig_transdc_resp-reg_receiver"/>
</dbReference>
<keyword evidence="8" id="KW-1185">Reference proteome</keyword>
<dbReference type="Gene3D" id="3.40.50.2300">
    <property type="match status" value="1"/>
</dbReference>
<evidence type="ECO:0000256" key="2">
    <source>
        <dbReference type="ARBA" id="ARBA00023125"/>
    </source>
</evidence>
<feature type="domain" description="Response regulatory" evidence="6">
    <location>
        <begin position="8"/>
        <end position="125"/>
    </location>
</feature>
<dbReference type="Gene3D" id="1.10.10.60">
    <property type="entry name" value="Homeodomain-like"/>
    <property type="match status" value="2"/>
</dbReference>
<dbReference type="SMART" id="SM00448">
    <property type="entry name" value="REC"/>
    <property type="match status" value="1"/>
</dbReference>
<dbReference type="PANTHER" id="PTHR43280">
    <property type="entry name" value="ARAC-FAMILY TRANSCRIPTIONAL REGULATOR"/>
    <property type="match status" value="1"/>
</dbReference>
<dbReference type="SUPFAM" id="SSF52172">
    <property type="entry name" value="CheY-like"/>
    <property type="match status" value="1"/>
</dbReference>
<evidence type="ECO:0000256" key="3">
    <source>
        <dbReference type="ARBA" id="ARBA00023163"/>
    </source>
</evidence>
<dbReference type="InterPro" id="IPR018060">
    <property type="entry name" value="HTH_AraC"/>
</dbReference>
<name>A0ABW0HWP7_9BACL</name>
<comment type="caution">
    <text evidence="7">The sequence shown here is derived from an EMBL/GenBank/DDBJ whole genome shotgun (WGS) entry which is preliminary data.</text>
</comment>
<evidence type="ECO:0000256" key="1">
    <source>
        <dbReference type="ARBA" id="ARBA00023015"/>
    </source>
</evidence>
<protein>
    <submittedName>
        <fullName evidence="7">Response regulator</fullName>
    </submittedName>
</protein>
<proteinExistence type="predicted"/>
<dbReference type="Pfam" id="PF00072">
    <property type="entry name" value="Response_reg"/>
    <property type="match status" value="1"/>
</dbReference>
<dbReference type="SMART" id="SM00342">
    <property type="entry name" value="HTH_ARAC"/>
    <property type="match status" value="1"/>
</dbReference>
<dbReference type="PROSITE" id="PS01124">
    <property type="entry name" value="HTH_ARAC_FAMILY_2"/>
    <property type="match status" value="1"/>
</dbReference>
<keyword evidence="4" id="KW-0597">Phosphoprotein</keyword>
<feature type="modified residue" description="4-aspartylphosphate" evidence="4">
    <location>
        <position position="60"/>
    </location>
</feature>
<dbReference type="Proteomes" id="UP001596113">
    <property type="component" value="Unassembled WGS sequence"/>
</dbReference>
<dbReference type="InterPro" id="IPR009057">
    <property type="entry name" value="Homeodomain-like_sf"/>
</dbReference>
<keyword evidence="3" id="KW-0804">Transcription</keyword>
<dbReference type="PANTHER" id="PTHR43280:SF30">
    <property type="entry name" value="MMSAB OPERON REGULATORY PROTEIN"/>
    <property type="match status" value="1"/>
</dbReference>
<sequence length="520" mass="58688">MGENGFYRVVVAEDEHIILEDTIDKIGKADSRFNVVASAMNGEDALGLVASLKPDALFTDIRMPVLDGLELIRQARSLHPEMEIVIVSGYSDFAYAQQAIKLGVTDYLLKPLRMDALTETVESLKIKLDLKAVERERETLLRCMSGMKPPEQLPPRLAASELQLYLICLGNLYERAIEVLDAEYFHRLWSLVDWTSLLSQCLAQESRGWVLDDKIANKKWLVVAKDREDGLDEGQAAEKIREVLTQYVLSSVPATICTDSSPVSLSSLRDKARHLATALDNELVPFRSAVIRRDEKRPSDVAASSLPLDALNAVRKLESDQRSEWLDEELRGLFGVWHNDRMPQRQVEQALSQLTRGLMGRLGADAEQASATAIQELHELVAVSGSWDELRHNVLHAMQSLLQPQSKTPLSTEGLVESMEQFFRANLAKPISMTDLADKFNFNPSYLIRVFKKMKGEPPMQYFASLRIQEAKRLIETKPDLDFKLISEIVGYSDSHYFSRAFKNMTGQSPSEYRESLKDN</sequence>
<evidence type="ECO:0000313" key="8">
    <source>
        <dbReference type="Proteomes" id="UP001596113"/>
    </source>
</evidence>
<dbReference type="EMBL" id="JBHSMI010000028">
    <property type="protein sequence ID" value="MFC5404626.1"/>
    <property type="molecule type" value="Genomic_DNA"/>
</dbReference>
<keyword evidence="2" id="KW-0238">DNA-binding</keyword>
<dbReference type="RefSeq" id="WP_378135084.1">
    <property type="nucleotide sequence ID" value="NZ_JBHSMI010000028.1"/>
</dbReference>
<feature type="domain" description="HTH araC/xylS-type" evidence="5">
    <location>
        <begin position="417"/>
        <end position="516"/>
    </location>
</feature>
<evidence type="ECO:0000313" key="7">
    <source>
        <dbReference type="EMBL" id="MFC5404626.1"/>
    </source>
</evidence>
<dbReference type="InterPro" id="IPR011006">
    <property type="entry name" value="CheY-like_superfamily"/>
</dbReference>
<keyword evidence="1" id="KW-0805">Transcription regulation</keyword>
<evidence type="ECO:0000256" key="4">
    <source>
        <dbReference type="PROSITE-ProRule" id="PRU00169"/>
    </source>
</evidence>